<reference evidence="1 2" key="1">
    <citation type="submission" date="2018-06" db="EMBL/GenBank/DDBJ databases">
        <authorList>
            <consortium name="Pathogen Informatics"/>
            <person name="Doyle S."/>
        </authorList>
    </citation>
    <scope>NUCLEOTIDE SEQUENCE [LARGE SCALE GENOMIC DNA]</scope>
    <source>
        <strain evidence="1 2">NCTC12722</strain>
    </source>
</reference>
<organism evidence="1 2">
    <name type="scientific">Afipia felis</name>
    <name type="common">Cat scratch disease bacillus</name>
    <dbReference type="NCBI Taxonomy" id="1035"/>
    <lineage>
        <taxon>Bacteria</taxon>
        <taxon>Pseudomonadati</taxon>
        <taxon>Pseudomonadota</taxon>
        <taxon>Alphaproteobacteria</taxon>
        <taxon>Hyphomicrobiales</taxon>
        <taxon>Nitrobacteraceae</taxon>
        <taxon>Afipia</taxon>
    </lineage>
</organism>
<dbReference type="Proteomes" id="UP000254343">
    <property type="component" value="Unassembled WGS sequence"/>
</dbReference>
<evidence type="ECO:0000313" key="1">
    <source>
        <dbReference type="EMBL" id="SUU84452.1"/>
    </source>
</evidence>
<evidence type="ECO:0000313" key="2">
    <source>
        <dbReference type="Proteomes" id="UP000254343"/>
    </source>
</evidence>
<name>A0A380W6A9_AFIFE</name>
<accession>A0A380W6A9</accession>
<dbReference type="EMBL" id="UIGB01000001">
    <property type="protein sequence ID" value="SUU84452.1"/>
    <property type="molecule type" value="Genomic_DNA"/>
</dbReference>
<sequence>MAKKAKIESAKIDTLEKIARLLAALTIKDMKDDKAALTLDGAGFDAREISQMLHVNENYIHALKSRLKSTKKKKAIRS</sequence>
<dbReference type="RefSeq" id="WP_040307757.1">
    <property type="nucleotide sequence ID" value="NZ_UFSI01000001.1"/>
</dbReference>
<gene>
    <name evidence="1" type="ORF">NCTC12722_01642</name>
</gene>
<proteinExistence type="predicted"/>
<dbReference type="AlphaFoldDB" id="A0A380W6A9"/>
<protein>
    <submittedName>
        <fullName evidence="1">Uncharacterized protein</fullName>
    </submittedName>
</protein>